<dbReference type="InterPro" id="IPR001387">
    <property type="entry name" value="Cro/C1-type_HTH"/>
</dbReference>
<evidence type="ECO:0000259" key="1">
    <source>
        <dbReference type="PROSITE" id="PS50943"/>
    </source>
</evidence>
<evidence type="ECO:0000313" key="2">
    <source>
        <dbReference type="EMBL" id="GAA2456656.1"/>
    </source>
</evidence>
<sequence length="423" mass="46132">MEQTEHNLPLAFWSAPGVAAALSSCDMPALLKEIRRAHGWTQAELAAAVGYSQSWVSKVLRGTQPLTVDQVREISRRLGVPVQSLRFGGLEGGDDPTKRRDFSKAIALSLLPLPSRAEADGSTAPTLTAITGNHRRLDASTPARELARSVTAHVDMANRLYARTERSPFAASIAAAISEAAGFAAWLHADMHDLGTARTYYRHAIERARQARHDLLAAYMIGSLAAFEIDADDPDLGLALVAEARKQIGHKPHPTPRAWLASVEALAHATAGRDEPSVTRALLHAEDAVRDQGRTTTPPWPWVFPFDHAKLAGYRALISVRLNQPSQALAAFAESLKSTQPAPKQRAAVMLEVATAARQGAQREHDAGRVDEAFRLGSEALTIGVSYASERVIQRARKFRRVYQGPITPKVREFDRQLRATLV</sequence>
<dbReference type="RefSeq" id="WP_344597923.1">
    <property type="nucleotide sequence ID" value="NZ_BAAARW010000045.1"/>
</dbReference>
<protein>
    <submittedName>
        <fullName evidence="2">Helix-turn-helix transcriptional regulator</fullName>
    </submittedName>
</protein>
<dbReference type="SUPFAM" id="SSF47413">
    <property type="entry name" value="lambda repressor-like DNA-binding domains"/>
    <property type="match status" value="1"/>
</dbReference>
<dbReference type="InterPro" id="IPR010982">
    <property type="entry name" value="Lambda_DNA-bd_dom_sf"/>
</dbReference>
<dbReference type="EMBL" id="BAAARW010000045">
    <property type="protein sequence ID" value="GAA2456656.1"/>
    <property type="molecule type" value="Genomic_DNA"/>
</dbReference>
<dbReference type="Proteomes" id="UP001501231">
    <property type="component" value="Unassembled WGS sequence"/>
</dbReference>
<keyword evidence="3" id="KW-1185">Reference proteome</keyword>
<dbReference type="SMART" id="SM00530">
    <property type="entry name" value="HTH_XRE"/>
    <property type="match status" value="1"/>
</dbReference>
<evidence type="ECO:0000313" key="3">
    <source>
        <dbReference type="Proteomes" id="UP001501231"/>
    </source>
</evidence>
<reference evidence="3" key="1">
    <citation type="journal article" date="2019" name="Int. J. Syst. Evol. Microbiol.">
        <title>The Global Catalogue of Microorganisms (GCM) 10K type strain sequencing project: providing services to taxonomists for standard genome sequencing and annotation.</title>
        <authorList>
            <consortium name="The Broad Institute Genomics Platform"/>
            <consortium name="The Broad Institute Genome Sequencing Center for Infectious Disease"/>
            <person name="Wu L."/>
            <person name="Ma J."/>
        </authorList>
    </citation>
    <scope>NUCLEOTIDE SEQUENCE [LARGE SCALE GENOMIC DNA]</scope>
    <source>
        <strain evidence="3">JCM 3325</strain>
    </source>
</reference>
<name>A0ABP5XI43_9ACTN</name>
<comment type="caution">
    <text evidence="2">The sequence shown here is derived from an EMBL/GenBank/DDBJ whole genome shotgun (WGS) entry which is preliminary data.</text>
</comment>
<gene>
    <name evidence="2" type="ORF">GCM10010191_90100</name>
</gene>
<proteinExistence type="predicted"/>
<feature type="domain" description="HTH cro/C1-type" evidence="1">
    <location>
        <begin position="31"/>
        <end position="85"/>
    </location>
</feature>
<dbReference type="Gene3D" id="1.10.260.40">
    <property type="entry name" value="lambda repressor-like DNA-binding domains"/>
    <property type="match status" value="1"/>
</dbReference>
<accession>A0ABP5XI43</accession>
<dbReference type="PROSITE" id="PS50943">
    <property type="entry name" value="HTH_CROC1"/>
    <property type="match status" value="1"/>
</dbReference>
<dbReference type="CDD" id="cd00093">
    <property type="entry name" value="HTH_XRE"/>
    <property type="match status" value="1"/>
</dbReference>
<organism evidence="2 3">
    <name type="scientific">Actinomadura vinacea</name>
    <dbReference type="NCBI Taxonomy" id="115336"/>
    <lineage>
        <taxon>Bacteria</taxon>
        <taxon>Bacillati</taxon>
        <taxon>Actinomycetota</taxon>
        <taxon>Actinomycetes</taxon>
        <taxon>Streptosporangiales</taxon>
        <taxon>Thermomonosporaceae</taxon>
        <taxon>Actinomadura</taxon>
    </lineage>
</organism>
<dbReference type="Pfam" id="PF01381">
    <property type="entry name" value="HTH_3"/>
    <property type="match status" value="1"/>
</dbReference>